<gene>
    <name evidence="2" type="ORF">AB205_0205120</name>
</gene>
<protein>
    <submittedName>
        <fullName evidence="2">Uncharacterized protein</fullName>
    </submittedName>
</protein>
<keyword evidence="3" id="KW-1185">Reference proteome</keyword>
<organism evidence="2 3">
    <name type="scientific">Aquarana catesbeiana</name>
    <name type="common">American bullfrog</name>
    <name type="synonym">Rana catesbeiana</name>
    <dbReference type="NCBI Taxonomy" id="8400"/>
    <lineage>
        <taxon>Eukaryota</taxon>
        <taxon>Metazoa</taxon>
        <taxon>Chordata</taxon>
        <taxon>Craniata</taxon>
        <taxon>Vertebrata</taxon>
        <taxon>Euteleostomi</taxon>
        <taxon>Amphibia</taxon>
        <taxon>Batrachia</taxon>
        <taxon>Anura</taxon>
        <taxon>Neobatrachia</taxon>
        <taxon>Ranoidea</taxon>
        <taxon>Ranidae</taxon>
        <taxon>Aquarana</taxon>
    </lineage>
</organism>
<dbReference type="AlphaFoldDB" id="A0A2G9RIE3"/>
<keyword evidence="1" id="KW-0812">Transmembrane</keyword>
<sequence length="176" mass="19667">MNYHGAPQHRCSSLKTTSDSCKGCRNLVVFHSQETVNDLSESPLLGHHSDTASHDKIKFKASFTQESYSVNPHEGCVCQHGDAQVFCTFLFRQSCSCQFGRSLCMETAAPFLTVIEQLKCLLCVGSVLLVQIALKIDKYKFAFLILDVDVLTEWAAFFILVIFNKKTEFNIVANSS</sequence>
<evidence type="ECO:0000256" key="1">
    <source>
        <dbReference type="SAM" id="Phobius"/>
    </source>
</evidence>
<evidence type="ECO:0000313" key="3">
    <source>
        <dbReference type="Proteomes" id="UP000228934"/>
    </source>
</evidence>
<dbReference type="EMBL" id="KV941908">
    <property type="protein sequence ID" value="PIO27011.1"/>
    <property type="molecule type" value="Genomic_DNA"/>
</dbReference>
<keyword evidence="1" id="KW-0472">Membrane</keyword>
<dbReference type="Proteomes" id="UP000228934">
    <property type="component" value="Unassembled WGS sequence"/>
</dbReference>
<accession>A0A2G9RIE3</accession>
<reference evidence="3" key="1">
    <citation type="journal article" date="2017" name="Nat. Commun.">
        <title>The North American bullfrog draft genome provides insight into hormonal regulation of long noncoding RNA.</title>
        <authorList>
            <person name="Hammond S.A."/>
            <person name="Warren R.L."/>
            <person name="Vandervalk B.P."/>
            <person name="Kucuk E."/>
            <person name="Khan H."/>
            <person name="Gibb E.A."/>
            <person name="Pandoh P."/>
            <person name="Kirk H."/>
            <person name="Zhao Y."/>
            <person name="Jones M."/>
            <person name="Mungall A.J."/>
            <person name="Coope R."/>
            <person name="Pleasance S."/>
            <person name="Moore R.A."/>
            <person name="Holt R.A."/>
            <person name="Round J.M."/>
            <person name="Ohora S."/>
            <person name="Walle B.V."/>
            <person name="Veldhoen N."/>
            <person name="Helbing C.C."/>
            <person name="Birol I."/>
        </authorList>
    </citation>
    <scope>NUCLEOTIDE SEQUENCE [LARGE SCALE GENOMIC DNA]</scope>
</reference>
<keyword evidence="1" id="KW-1133">Transmembrane helix</keyword>
<feature type="transmembrane region" description="Helical" evidence="1">
    <location>
        <begin position="141"/>
        <end position="163"/>
    </location>
</feature>
<evidence type="ECO:0000313" key="2">
    <source>
        <dbReference type="EMBL" id="PIO27011.1"/>
    </source>
</evidence>
<proteinExistence type="predicted"/>
<name>A0A2G9RIE3_AQUCT</name>
<dbReference type="OrthoDB" id="6262491at2759"/>